<evidence type="ECO:0000313" key="3">
    <source>
        <dbReference type="Proteomes" id="UP000023152"/>
    </source>
</evidence>
<organism evidence="2 3">
    <name type="scientific">Reticulomyxa filosa</name>
    <dbReference type="NCBI Taxonomy" id="46433"/>
    <lineage>
        <taxon>Eukaryota</taxon>
        <taxon>Sar</taxon>
        <taxon>Rhizaria</taxon>
        <taxon>Retaria</taxon>
        <taxon>Foraminifera</taxon>
        <taxon>Monothalamids</taxon>
        <taxon>Reticulomyxidae</taxon>
        <taxon>Reticulomyxa</taxon>
    </lineage>
</organism>
<sequence>MFIQRMGAKNVRKNQEKKQFIETTQARKRSIIDEEKTREGLRSLSEGNLLALEQKEDNDDVSSPNQERESVDGSNNDDDNDNDNDNDDNDNDNDDNDNDNDNDKDKNKDNEKNEEIEKGVKQKKKLK</sequence>
<evidence type="ECO:0000256" key="1">
    <source>
        <dbReference type="SAM" id="MobiDB-lite"/>
    </source>
</evidence>
<evidence type="ECO:0000313" key="2">
    <source>
        <dbReference type="EMBL" id="ETO35314.1"/>
    </source>
</evidence>
<reference evidence="2 3" key="1">
    <citation type="journal article" date="2013" name="Curr. Biol.">
        <title>The Genome of the Foraminiferan Reticulomyxa filosa.</title>
        <authorList>
            <person name="Glockner G."/>
            <person name="Hulsmann N."/>
            <person name="Schleicher M."/>
            <person name="Noegel A.A."/>
            <person name="Eichinger L."/>
            <person name="Gallinger C."/>
            <person name="Pawlowski J."/>
            <person name="Sierra R."/>
            <person name="Euteneuer U."/>
            <person name="Pillet L."/>
            <person name="Moustafa A."/>
            <person name="Platzer M."/>
            <person name="Groth M."/>
            <person name="Szafranski K."/>
            <person name="Schliwa M."/>
        </authorList>
    </citation>
    <scope>NUCLEOTIDE SEQUENCE [LARGE SCALE GENOMIC DNA]</scope>
</reference>
<dbReference type="Proteomes" id="UP000023152">
    <property type="component" value="Unassembled WGS sequence"/>
</dbReference>
<gene>
    <name evidence="2" type="ORF">RFI_01749</name>
</gene>
<accession>X6PB63</accession>
<feature type="region of interest" description="Disordered" evidence="1">
    <location>
        <begin position="1"/>
        <end position="127"/>
    </location>
</feature>
<dbReference type="AlphaFoldDB" id="X6PB63"/>
<protein>
    <submittedName>
        <fullName evidence="2">Uncharacterized protein</fullName>
    </submittedName>
</protein>
<feature type="compositionally biased region" description="Basic and acidic residues" evidence="1">
    <location>
        <begin position="101"/>
        <end position="120"/>
    </location>
</feature>
<feature type="compositionally biased region" description="Basic and acidic residues" evidence="1">
    <location>
        <begin position="30"/>
        <end position="41"/>
    </location>
</feature>
<feature type="compositionally biased region" description="Acidic residues" evidence="1">
    <location>
        <begin position="75"/>
        <end position="100"/>
    </location>
</feature>
<dbReference type="EMBL" id="ASPP01001736">
    <property type="protein sequence ID" value="ETO35314.1"/>
    <property type="molecule type" value="Genomic_DNA"/>
</dbReference>
<dbReference type="OMA" id="MFIQRMG"/>
<proteinExistence type="predicted"/>
<keyword evidence="3" id="KW-1185">Reference proteome</keyword>
<comment type="caution">
    <text evidence="2">The sequence shown here is derived from an EMBL/GenBank/DDBJ whole genome shotgun (WGS) entry which is preliminary data.</text>
</comment>
<name>X6PB63_RETFI</name>